<accession>A0A173ULJ4</accession>
<keyword evidence="1" id="KW-0472">Membrane</keyword>
<protein>
    <submittedName>
        <fullName evidence="2">Uncharacterized protein</fullName>
    </submittedName>
</protein>
<evidence type="ECO:0000313" key="3">
    <source>
        <dbReference type="Proteomes" id="UP000095390"/>
    </source>
</evidence>
<organism evidence="2 3">
    <name type="scientific">Anaerobutyricum hallii</name>
    <dbReference type="NCBI Taxonomy" id="39488"/>
    <lineage>
        <taxon>Bacteria</taxon>
        <taxon>Bacillati</taxon>
        <taxon>Bacillota</taxon>
        <taxon>Clostridia</taxon>
        <taxon>Lachnospirales</taxon>
        <taxon>Lachnospiraceae</taxon>
        <taxon>Anaerobutyricum</taxon>
    </lineage>
</organism>
<keyword evidence="1" id="KW-0812">Transmembrane</keyword>
<evidence type="ECO:0000313" key="2">
    <source>
        <dbReference type="EMBL" id="CUN14905.1"/>
    </source>
</evidence>
<gene>
    <name evidence="2" type="ORF">ERS852578_02489</name>
</gene>
<proteinExistence type="predicted"/>
<dbReference type="EMBL" id="CYYC01000038">
    <property type="protein sequence ID" value="CUN14905.1"/>
    <property type="molecule type" value="Genomic_DNA"/>
</dbReference>
<keyword evidence="1" id="KW-1133">Transmembrane helix</keyword>
<feature type="transmembrane region" description="Helical" evidence="1">
    <location>
        <begin position="42"/>
        <end position="69"/>
    </location>
</feature>
<dbReference type="AlphaFoldDB" id="A0A173ULJ4"/>
<name>A0A173ULJ4_9FIRM</name>
<dbReference type="Proteomes" id="UP000095390">
    <property type="component" value="Unassembled WGS sequence"/>
</dbReference>
<sequence>MIIKKRKLSERKLMALSCGSYLLGIVCMTILGYFYGKIPYRNLLYIIPICLLLFGAIFSCMLHIMYPIFLIEWKEVSKKDIKEMTTKKE</sequence>
<feature type="transmembrane region" description="Helical" evidence="1">
    <location>
        <begin position="12"/>
        <end position="36"/>
    </location>
</feature>
<reference evidence="2 3" key="1">
    <citation type="submission" date="2015-09" db="EMBL/GenBank/DDBJ databases">
        <authorList>
            <consortium name="Pathogen Informatics"/>
        </authorList>
    </citation>
    <scope>NUCLEOTIDE SEQUENCE [LARGE SCALE GENOMIC DNA]</scope>
    <source>
        <strain evidence="2 3">2789STDY5834966</strain>
    </source>
</reference>
<dbReference type="RefSeq" id="WP_055183209.1">
    <property type="nucleotide sequence ID" value="NZ_CYYC01000038.1"/>
</dbReference>
<evidence type="ECO:0000256" key="1">
    <source>
        <dbReference type="SAM" id="Phobius"/>
    </source>
</evidence>